<dbReference type="AlphaFoldDB" id="A0A540MH47"/>
<accession>A0A540MH47</accession>
<keyword evidence="1" id="KW-1133">Transmembrane helix</keyword>
<evidence type="ECO:0000313" key="2">
    <source>
        <dbReference type="EMBL" id="TQD98075.1"/>
    </source>
</evidence>
<protein>
    <submittedName>
        <fullName evidence="2">Uncharacterized protein</fullName>
    </submittedName>
</protein>
<keyword evidence="3" id="KW-1185">Reference proteome</keyword>
<organism evidence="2 3">
    <name type="scientific">Malus baccata</name>
    <name type="common">Siberian crab apple</name>
    <name type="synonym">Pyrus baccata</name>
    <dbReference type="NCBI Taxonomy" id="106549"/>
    <lineage>
        <taxon>Eukaryota</taxon>
        <taxon>Viridiplantae</taxon>
        <taxon>Streptophyta</taxon>
        <taxon>Embryophyta</taxon>
        <taxon>Tracheophyta</taxon>
        <taxon>Spermatophyta</taxon>
        <taxon>Magnoliopsida</taxon>
        <taxon>eudicotyledons</taxon>
        <taxon>Gunneridae</taxon>
        <taxon>Pentapetalae</taxon>
        <taxon>rosids</taxon>
        <taxon>fabids</taxon>
        <taxon>Rosales</taxon>
        <taxon>Rosaceae</taxon>
        <taxon>Amygdaloideae</taxon>
        <taxon>Maleae</taxon>
        <taxon>Malus</taxon>
    </lineage>
</organism>
<dbReference type="STRING" id="106549.A0A540MH47"/>
<dbReference type="EMBL" id="VIEB01000259">
    <property type="protein sequence ID" value="TQD98075.1"/>
    <property type="molecule type" value="Genomic_DNA"/>
</dbReference>
<dbReference type="PANTHER" id="PTHR12242">
    <property type="entry name" value="OS02G0130600 PROTEIN-RELATED"/>
    <property type="match status" value="1"/>
</dbReference>
<feature type="transmembrane region" description="Helical" evidence="1">
    <location>
        <begin position="114"/>
        <end position="135"/>
    </location>
</feature>
<evidence type="ECO:0000313" key="3">
    <source>
        <dbReference type="Proteomes" id="UP000315295"/>
    </source>
</evidence>
<reference evidence="2 3" key="1">
    <citation type="journal article" date="2019" name="G3 (Bethesda)">
        <title>Sequencing of a Wild Apple (Malus baccata) Genome Unravels the Differences Between Cultivated and Wild Apple Species Regarding Disease Resistance and Cold Tolerance.</title>
        <authorList>
            <person name="Chen X."/>
        </authorList>
    </citation>
    <scope>NUCLEOTIDE SEQUENCE [LARGE SCALE GENOMIC DNA]</scope>
    <source>
        <strain evidence="3">cv. Shandingzi</strain>
        <tissue evidence="2">Leaves</tissue>
    </source>
</reference>
<keyword evidence="1" id="KW-0812">Transmembrane</keyword>
<dbReference type="GO" id="GO:0016020">
    <property type="term" value="C:membrane"/>
    <property type="evidence" value="ECO:0007669"/>
    <property type="project" value="TreeGrafter"/>
</dbReference>
<sequence length="326" mass="37265">MQLEGTAADTTTLSYWLTWRVLLCAIWVFVPMVIALLMIWKYDGKDHSKSDRRDTQQDISEDFCGDEVWRPCLKEIHPVWLLIYRVISFSLLLATLIIKVAIAGSRIFYFYTQWTFTLVTIYFGFGSLLSIYGCFWCKKTSSTTTLGDYDHVGTDAENGTYIPLENEEKDSSPQDESCLPRAAAKCSRVFEAMFEMNAGAVMLTDCIYWLVIFPFFTIIDYKMSFVLLDGVDAHSLLRYLCSNREVKTLPLVKMVSPLLSMLRTRYGVAGKTDDDFPGNEKLTSGDLKNQPIVKKTQAHMHPNRNTKIPTEIIQIQVECTLRSEIV</sequence>
<name>A0A540MH47_MALBA</name>
<dbReference type="PANTHER" id="PTHR12242:SF29">
    <property type="entry name" value="TRANSMEMBRANE PROTEIN"/>
    <property type="match status" value="1"/>
</dbReference>
<comment type="caution">
    <text evidence="2">The sequence shown here is derived from an EMBL/GenBank/DDBJ whole genome shotgun (WGS) entry which is preliminary data.</text>
</comment>
<gene>
    <name evidence="2" type="ORF">C1H46_016340</name>
</gene>
<evidence type="ECO:0000256" key="1">
    <source>
        <dbReference type="SAM" id="Phobius"/>
    </source>
</evidence>
<keyword evidence="1" id="KW-0472">Membrane</keyword>
<dbReference type="Proteomes" id="UP000315295">
    <property type="component" value="Unassembled WGS sequence"/>
</dbReference>
<feature type="transmembrane region" description="Helical" evidence="1">
    <location>
        <begin position="79"/>
        <end position="102"/>
    </location>
</feature>
<feature type="transmembrane region" description="Helical" evidence="1">
    <location>
        <begin position="198"/>
        <end position="219"/>
    </location>
</feature>
<feature type="transmembrane region" description="Helical" evidence="1">
    <location>
        <begin position="20"/>
        <end position="40"/>
    </location>
</feature>
<proteinExistence type="predicted"/>